<accession>A0A6J7WZV9</accession>
<dbReference type="EMBL" id="LR798301">
    <property type="protein sequence ID" value="CAB5222272.1"/>
    <property type="molecule type" value="Genomic_DNA"/>
</dbReference>
<feature type="compositionally biased region" description="Polar residues" evidence="1">
    <location>
        <begin position="277"/>
        <end position="290"/>
    </location>
</feature>
<dbReference type="InterPro" id="IPR011604">
    <property type="entry name" value="PDDEXK-like_dom_sf"/>
</dbReference>
<sequence length="304" mass="34668">MAELGAVAMQQVIKTQGRLKQPVYQYALESNILSSELRDTKHFHPSEICKKDWCPRSTWYKSKGYTEDVTSVPQFTTLNIFQTGNDIHNKWQHWLSMAGVLEEAEVAIYDEEHHLLGHADGVVSDAKGRAVLEIKSIGMGSIRLEEPEIYEKYSKKEITADEAWKAIRKPFDTHLRQVNLYMYVLGIHNGIVLYEYKANQEVKEFEIKYQPELIESILATCHNLKKALELDTPPQRPTWLTSKEARTCKYCPYKTECWKDGSSQQVTIGEFTATTGVSQEVHTSTPSSGGDSEHPKSSGRIVRR</sequence>
<proteinExistence type="predicted"/>
<name>A0A6J7WZV9_9CAUD</name>
<feature type="region of interest" description="Disordered" evidence="1">
    <location>
        <begin position="277"/>
        <end position="304"/>
    </location>
</feature>
<gene>
    <name evidence="2" type="ORF">UFOVP361_72</name>
</gene>
<organism evidence="2">
    <name type="scientific">uncultured Caudovirales phage</name>
    <dbReference type="NCBI Taxonomy" id="2100421"/>
    <lineage>
        <taxon>Viruses</taxon>
        <taxon>Duplodnaviria</taxon>
        <taxon>Heunggongvirae</taxon>
        <taxon>Uroviricota</taxon>
        <taxon>Caudoviricetes</taxon>
        <taxon>Peduoviridae</taxon>
        <taxon>Maltschvirus</taxon>
        <taxon>Maltschvirus maltsch</taxon>
    </lineage>
</organism>
<evidence type="ECO:0000313" key="2">
    <source>
        <dbReference type="EMBL" id="CAB5222272.1"/>
    </source>
</evidence>
<protein>
    <submittedName>
        <fullName evidence="2">Uncharacterized protein</fullName>
    </submittedName>
</protein>
<dbReference type="Gene3D" id="3.90.320.10">
    <property type="match status" value="1"/>
</dbReference>
<evidence type="ECO:0000256" key="1">
    <source>
        <dbReference type="SAM" id="MobiDB-lite"/>
    </source>
</evidence>
<reference evidence="2" key="1">
    <citation type="submission" date="2020-05" db="EMBL/GenBank/DDBJ databases">
        <authorList>
            <person name="Chiriac C."/>
            <person name="Salcher M."/>
            <person name="Ghai R."/>
            <person name="Kavagutti S V."/>
        </authorList>
    </citation>
    <scope>NUCLEOTIDE SEQUENCE</scope>
</reference>